<name>A0A8X6HUD3_TRICU</name>
<organism evidence="1 2">
    <name type="scientific">Trichonephila clavata</name>
    <name type="common">Joro spider</name>
    <name type="synonym">Nephila clavata</name>
    <dbReference type="NCBI Taxonomy" id="2740835"/>
    <lineage>
        <taxon>Eukaryota</taxon>
        <taxon>Metazoa</taxon>
        <taxon>Ecdysozoa</taxon>
        <taxon>Arthropoda</taxon>
        <taxon>Chelicerata</taxon>
        <taxon>Arachnida</taxon>
        <taxon>Araneae</taxon>
        <taxon>Araneomorphae</taxon>
        <taxon>Entelegynae</taxon>
        <taxon>Araneoidea</taxon>
        <taxon>Nephilidae</taxon>
        <taxon>Trichonephila</taxon>
    </lineage>
</organism>
<dbReference type="EMBL" id="BMAO01039057">
    <property type="protein sequence ID" value="GFR28670.1"/>
    <property type="molecule type" value="Genomic_DNA"/>
</dbReference>
<keyword evidence="2" id="KW-1185">Reference proteome</keyword>
<protein>
    <submittedName>
        <fullName evidence="1">Uncharacterized protein</fullName>
    </submittedName>
</protein>
<reference evidence="1" key="1">
    <citation type="submission" date="2020-07" db="EMBL/GenBank/DDBJ databases">
        <title>Multicomponent nature underlies the extraordinary mechanical properties of spider dragline silk.</title>
        <authorList>
            <person name="Kono N."/>
            <person name="Nakamura H."/>
            <person name="Mori M."/>
            <person name="Yoshida Y."/>
            <person name="Ohtoshi R."/>
            <person name="Malay A.D."/>
            <person name="Moran D.A.P."/>
            <person name="Tomita M."/>
            <person name="Numata K."/>
            <person name="Arakawa K."/>
        </authorList>
    </citation>
    <scope>NUCLEOTIDE SEQUENCE</scope>
</reference>
<gene>
    <name evidence="1" type="ORF">TNCT_456751</name>
</gene>
<sequence>MMPYNMPMPSQWLIDNDSAPPASNVEIPPNVYTEPSLNGLEMIPCSNTVMVPYSYMSQNIGSNFCGMFSPRKYYYSQQVIIL</sequence>
<evidence type="ECO:0000313" key="2">
    <source>
        <dbReference type="Proteomes" id="UP000887116"/>
    </source>
</evidence>
<accession>A0A8X6HUD3</accession>
<proteinExistence type="predicted"/>
<evidence type="ECO:0000313" key="1">
    <source>
        <dbReference type="EMBL" id="GFR28670.1"/>
    </source>
</evidence>
<dbReference type="Proteomes" id="UP000887116">
    <property type="component" value="Unassembled WGS sequence"/>
</dbReference>
<comment type="caution">
    <text evidence="1">The sequence shown here is derived from an EMBL/GenBank/DDBJ whole genome shotgun (WGS) entry which is preliminary data.</text>
</comment>
<dbReference type="AlphaFoldDB" id="A0A8X6HUD3"/>